<dbReference type="GO" id="GO:0009401">
    <property type="term" value="P:phosphoenolpyruvate-dependent sugar phosphotransferase system"/>
    <property type="evidence" value="ECO:0007669"/>
    <property type="project" value="InterPro"/>
</dbReference>
<name>A0A1H4BEP7_9FIRM</name>
<gene>
    <name evidence="3" type="ORF">SAMN04515656_11123</name>
</gene>
<dbReference type="InterPro" id="IPR036095">
    <property type="entry name" value="PTS_EIIB-like_sf"/>
</dbReference>
<dbReference type="Proteomes" id="UP000199394">
    <property type="component" value="Unassembled WGS sequence"/>
</dbReference>
<dbReference type="OrthoDB" id="7065341at2"/>
<evidence type="ECO:0000313" key="3">
    <source>
        <dbReference type="EMBL" id="SEA46272.1"/>
    </source>
</evidence>
<dbReference type="PROSITE" id="PS51099">
    <property type="entry name" value="PTS_EIIB_TYPE_2"/>
    <property type="match status" value="1"/>
</dbReference>
<keyword evidence="4" id="KW-1185">Reference proteome</keyword>
<dbReference type="EMBL" id="FNRK01000011">
    <property type="protein sequence ID" value="SEA46272.1"/>
    <property type="molecule type" value="Genomic_DNA"/>
</dbReference>
<accession>A0A1H4BEP7</accession>
<evidence type="ECO:0000313" key="4">
    <source>
        <dbReference type="Proteomes" id="UP000199394"/>
    </source>
</evidence>
<evidence type="ECO:0000259" key="2">
    <source>
        <dbReference type="PROSITE" id="PS51099"/>
    </source>
</evidence>
<protein>
    <submittedName>
        <fullName evidence="3">PTS system, galactitol-specific IIB component</fullName>
    </submittedName>
</protein>
<dbReference type="GO" id="GO:0008982">
    <property type="term" value="F:protein-N(PI)-phosphohistidine-sugar phosphotransferase activity"/>
    <property type="evidence" value="ECO:0007669"/>
    <property type="project" value="InterPro"/>
</dbReference>
<proteinExistence type="predicted"/>
<dbReference type="AlphaFoldDB" id="A0A1H4BEP7"/>
<dbReference type="Gene3D" id="3.40.50.2300">
    <property type="match status" value="1"/>
</dbReference>
<dbReference type="InterPro" id="IPR003501">
    <property type="entry name" value="PTS_EIIB_2/3"/>
</dbReference>
<dbReference type="STRING" id="81409.SAMN04515656_11123"/>
<dbReference type="SUPFAM" id="SSF52794">
    <property type="entry name" value="PTS system IIB component-like"/>
    <property type="match status" value="1"/>
</dbReference>
<reference evidence="3 4" key="1">
    <citation type="submission" date="2016-10" db="EMBL/GenBank/DDBJ databases">
        <authorList>
            <person name="de Groot N.N."/>
        </authorList>
    </citation>
    <scope>NUCLEOTIDE SEQUENCE [LARGE SCALE GENOMIC DNA]</scope>
    <source>
        <strain evidence="3 4">SR12</strain>
    </source>
</reference>
<sequence>MRIYKVLSVCGTGIATSTVASEKCREMLEERGISPIEVLECKVSEVLTAAESYRPDVIIHTAEIPTDALRDFKTFRAIQFLTGIGKEALADQIAEYLKSK</sequence>
<dbReference type="Pfam" id="PF02302">
    <property type="entry name" value="PTS_IIB"/>
    <property type="match status" value="1"/>
</dbReference>
<feature type="domain" description="PTS EIIB type-2" evidence="2">
    <location>
        <begin position="4"/>
        <end position="100"/>
    </location>
</feature>
<organism evidence="3 4">
    <name type="scientific">Eubacterium aggregans</name>
    <dbReference type="NCBI Taxonomy" id="81409"/>
    <lineage>
        <taxon>Bacteria</taxon>
        <taxon>Bacillati</taxon>
        <taxon>Bacillota</taxon>
        <taxon>Clostridia</taxon>
        <taxon>Eubacteriales</taxon>
        <taxon>Eubacteriaceae</taxon>
        <taxon>Eubacterium</taxon>
    </lineage>
</organism>
<dbReference type="InterPro" id="IPR013011">
    <property type="entry name" value="PTS_EIIB_2"/>
</dbReference>
<dbReference type="RefSeq" id="WP_090307141.1">
    <property type="nucleotide sequence ID" value="NZ_FNRK01000011.1"/>
</dbReference>
<keyword evidence="1" id="KW-0808">Transferase</keyword>
<evidence type="ECO:0000256" key="1">
    <source>
        <dbReference type="ARBA" id="ARBA00022679"/>
    </source>
</evidence>